<dbReference type="Pfam" id="PF15655">
    <property type="entry name" value="Imm-NTF2"/>
    <property type="match status" value="1"/>
</dbReference>
<reference evidence="2" key="1">
    <citation type="submission" date="2021-06" db="EMBL/GenBank/DDBJ databases">
        <title>Collection of gut derived symbiotic bacterial strains cultured from healthy donors.</title>
        <authorList>
            <person name="Lin H."/>
            <person name="Littmann E."/>
            <person name="Pamer E.G."/>
        </authorList>
    </citation>
    <scope>NUCLEOTIDE SEQUENCE</scope>
    <source>
        <strain evidence="2">MSK.19.85</strain>
    </source>
</reference>
<protein>
    <submittedName>
        <fullName evidence="2">RhsIA family immunity protein</fullName>
    </submittedName>
</protein>
<sequence>MNTEEIEKIKEVFYSFISQMNNWEKYCNEIEQDKTLSFETQFEKQKSKLINIFNEFCTPKERKFGRPVTISYGNEGSYEYDPNLEKISSIEESNNKITIYTEKTGVLPTKYQYTIKKMHNHWYIDSKKRYSEWKKKWIIYSL</sequence>
<accession>A0AAP2IMV5</accession>
<organism evidence="2 3">
    <name type="scientific">Phocaeicola vulgatus</name>
    <name type="common">Bacteroides vulgatus</name>
    <dbReference type="NCBI Taxonomy" id="821"/>
    <lineage>
        <taxon>Bacteria</taxon>
        <taxon>Pseudomonadati</taxon>
        <taxon>Bacteroidota</taxon>
        <taxon>Bacteroidia</taxon>
        <taxon>Bacteroidales</taxon>
        <taxon>Bacteroidaceae</taxon>
        <taxon>Phocaeicola</taxon>
    </lineage>
</organism>
<dbReference type="EMBL" id="JAHOGA010000146">
    <property type="protein sequence ID" value="MBV3491046.1"/>
    <property type="molecule type" value="Genomic_DNA"/>
</dbReference>
<proteinExistence type="predicted"/>
<evidence type="ECO:0000313" key="2">
    <source>
        <dbReference type="EMBL" id="MBV3491046.1"/>
    </source>
</evidence>
<feature type="domain" description="NTF2 fold immunity protein" evidence="1">
    <location>
        <begin position="9"/>
        <end position="141"/>
    </location>
</feature>
<dbReference type="RefSeq" id="WP_217753699.1">
    <property type="nucleotide sequence ID" value="NZ_JAHOFU010000149.1"/>
</dbReference>
<name>A0AAP2IMV5_PHOVU</name>
<gene>
    <name evidence="2" type="ORF">KSX14_21040</name>
</gene>
<dbReference type="Proteomes" id="UP000758576">
    <property type="component" value="Unassembled WGS sequence"/>
</dbReference>
<comment type="caution">
    <text evidence="2">The sequence shown here is derived from an EMBL/GenBank/DDBJ whole genome shotgun (WGS) entry which is preliminary data.</text>
</comment>
<evidence type="ECO:0000313" key="3">
    <source>
        <dbReference type="Proteomes" id="UP000758576"/>
    </source>
</evidence>
<evidence type="ECO:0000259" key="1">
    <source>
        <dbReference type="Pfam" id="PF15655"/>
    </source>
</evidence>
<dbReference type="InterPro" id="IPR028049">
    <property type="entry name" value="Imm-NTF2"/>
</dbReference>
<dbReference type="AlphaFoldDB" id="A0AAP2IMV5"/>